<evidence type="ECO:0000313" key="1">
    <source>
        <dbReference type="EMBL" id="MDW9250658.1"/>
    </source>
</evidence>
<dbReference type="EMBL" id="QXCT01000001">
    <property type="protein sequence ID" value="MDW9250658.1"/>
    <property type="molecule type" value="Genomic_DNA"/>
</dbReference>
<dbReference type="AlphaFoldDB" id="A0AAW9CIS3"/>
<accession>A0AAW9CIS3</accession>
<dbReference type="Proteomes" id="UP001272137">
    <property type="component" value="Unassembled WGS sequence"/>
</dbReference>
<evidence type="ECO:0000313" key="2">
    <source>
        <dbReference type="Proteomes" id="UP001272137"/>
    </source>
</evidence>
<gene>
    <name evidence="1" type="ORF">C7S16_5768</name>
</gene>
<reference evidence="1" key="1">
    <citation type="submission" date="2018-08" db="EMBL/GenBank/DDBJ databases">
        <title>Identification of Burkholderia cepacia strains that express a Burkholderia pseudomallei-like capsular polysaccharide.</title>
        <authorList>
            <person name="Burtnick M.N."/>
            <person name="Vongsouvath M."/>
            <person name="Newton P."/>
            <person name="Wuthiekanun V."/>
            <person name="Limmathurotsakul D."/>
            <person name="Brett P.J."/>
            <person name="Chantratita N."/>
            <person name="Dance D.A."/>
        </authorList>
    </citation>
    <scope>NUCLEOTIDE SEQUENCE</scope>
    <source>
        <strain evidence="1">SBXCC001</strain>
    </source>
</reference>
<comment type="caution">
    <text evidence="1">The sequence shown here is derived from an EMBL/GenBank/DDBJ whole genome shotgun (WGS) entry which is preliminary data.</text>
</comment>
<protein>
    <submittedName>
        <fullName evidence="1">Uncharacterized protein</fullName>
    </submittedName>
</protein>
<sequence>MFLNYQKRRFTQFHALLDWMTERPGDAEASHHLAATPPKSLRRDTPFAIHAHRMR</sequence>
<organism evidence="1 2">
    <name type="scientific">Burkholderia thailandensis</name>
    <dbReference type="NCBI Taxonomy" id="57975"/>
    <lineage>
        <taxon>Bacteria</taxon>
        <taxon>Pseudomonadati</taxon>
        <taxon>Pseudomonadota</taxon>
        <taxon>Betaproteobacteria</taxon>
        <taxon>Burkholderiales</taxon>
        <taxon>Burkholderiaceae</taxon>
        <taxon>Burkholderia</taxon>
        <taxon>pseudomallei group</taxon>
    </lineage>
</organism>
<proteinExistence type="predicted"/>
<name>A0AAW9CIS3_BURTH</name>